<dbReference type="Pfam" id="PF22588">
    <property type="entry name" value="dCache_1_like"/>
    <property type="match status" value="1"/>
</dbReference>
<dbReference type="OrthoDB" id="9812260at2"/>
<evidence type="ECO:0000313" key="8">
    <source>
        <dbReference type="Proteomes" id="UP000245981"/>
    </source>
</evidence>
<dbReference type="CDD" id="cd01949">
    <property type="entry name" value="GGDEF"/>
    <property type="match status" value="1"/>
</dbReference>
<dbReference type="InterPro" id="IPR029151">
    <property type="entry name" value="Sensor-like_sf"/>
</dbReference>
<dbReference type="GO" id="GO:0005886">
    <property type="term" value="C:plasma membrane"/>
    <property type="evidence" value="ECO:0007669"/>
    <property type="project" value="TreeGrafter"/>
</dbReference>
<dbReference type="SUPFAM" id="SSF55073">
    <property type="entry name" value="Nucleotide cyclase"/>
    <property type="match status" value="1"/>
</dbReference>
<evidence type="ECO:0000256" key="2">
    <source>
        <dbReference type="ARBA" id="ARBA00004665"/>
    </source>
</evidence>
<evidence type="ECO:0000256" key="4">
    <source>
        <dbReference type="ARBA" id="ARBA00034247"/>
    </source>
</evidence>
<dbReference type="EC" id="2.7.7.65" evidence="3"/>
<evidence type="ECO:0000256" key="3">
    <source>
        <dbReference type="ARBA" id="ARBA00012528"/>
    </source>
</evidence>
<dbReference type="Gene3D" id="3.30.70.270">
    <property type="match status" value="1"/>
</dbReference>
<gene>
    <name evidence="7" type="ORF">C7431_107192</name>
</gene>
<dbReference type="NCBIfam" id="TIGR00254">
    <property type="entry name" value="GGDEF"/>
    <property type="match status" value="1"/>
</dbReference>
<keyword evidence="5" id="KW-0472">Membrane</keyword>
<dbReference type="STRING" id="574096.HA38_03920"/>
<comment type="catalytic activity">
    <reaction evidence="4">
        <text>2 GTP = 3',3'-c-di-GMP + 2 diphosphate</text>
        <dbReference type="Rhea" id="RHEA:24898"/>
        <dbReference type="ChEBI" id="CHEBI:33019"/>
        <dbReference type="ChEBI" id="CHEBI:37565"/>
        <dbReference type="ChEBI" id="CHEBI:58805"/>
        <dbReference type="EC" id="2.7.7.65"/>
    </reaction>
</comment>
<dbReference type="GO" id="GO:0043709">
    <property type="term" value="P:cell adhesion involved in single-species biofilm formation"/>
    <property type="evidence" value="ECO:0007669"/>
    <property type="project" value="TreeGrafter"/>
</dbReference>
<dbReference type="Proteomes" id="UP000245981">
    <property type="component" value="Unassembled WGS sequence"/>
</dbReference>
<dbReference type="InterPro" id="IPR050469">
    <property type="entry name" value="Diguanylate_Cyclase"/>
</dbReference>
<sequence length="513" mass="57276">MELRRKKDVAMMRISPLLRSITLAGSLLTIGVIVVNVWTLHLDWQRTVRLAEERAIDLSLAQARQAEDTFLQTELSLREVQREIESQTETGVDVSAINNIMRTLQSRLPQMDGIFYYDAQGKWIASSLTQTPSANNADREYFAYHRNNPRNSVHVGPALRSRSSERYVIPVSLRVSDNYGDFRGVLLATVSVDYFRHYYDYFVIGPKDLLALMLADSTVLYARPLPDSYIGKNLSSSPLFHQLLENSQRGSGQWKAEVDGITRIFGFASSSRYPFVVAAGFDKQGLFVHWAESRVQGVVLSLVLLMAIILLWMLMRHEARRSLRYQIELTHLRDELTAANHSLENLANADGLTGLANRRYFDHFLKKSLLHGRSSGGPVSLILFDIDYFKRYNDTYGHVAGDACLQQVGRVLKTFAQRRTDIAARYGGEEFAIVLADTRAEDALRMALSVVEAVRALAIPHTSTGLETGCVTLSAGVASSAPGEGPESAGLLIKRADEALYRVKHHGRNGASI</sequence>
<dbReference type="FunFam" id="3.30.70.270:FF:000001">
    <property type="entry name" value="Diguanylate cyclase domain protein"/>
    <property type="match status" value="1"/>
</dbReference>
<dbReference type="Gene3D" id="3.30.450.20">
    <property type="entry name" value="PAS domain"/>
    <property type="match status" value="2"/>
</dbReference>
<dbReference type="AlphaFoldDB" id="A0A2V2BEU3"/>
<accession>A0A2V2BEU3</accession>
<comment type="caution">
    <text evidence="7">The sequence shown here is derived from an EMBL/GenBank/DDBJ whole genome shotgun (WGS) entry which is preliminary data.</text>
</comment>
<dbReference type="Pfam" id="PF00990">
    <property type="entry name" value="GGDEF"/>
    <property type="match status" value="1"/>
</dbReference>
<protein>
    <recommendedName>
        <fullName evidence="3">diguanylate cyclase</fullName>
        <ecNumber evidence="3">2.7.7.65</ecNumber>
    </recommendedName>
</protein>
<dbReference type="GO" id="GO:0052621">
    <property type="term" value="F:diguanylate cyclase activity"/>
    <property type="evidence" value="ECO:0007669"/>
    <property type="project" value="UniProtKB-EC"/>
</dbReference>
<evidence type="ECO:0000256" key="1">
    <source>
        <dbReference type="ARBA" id="ARBA00001946"/>
    </source>
</evidence>
<feature type="transmembrane region" description="Helical" evidence="5">
    <location>
        <begin position="21"/>
        <end position="40"/>
    </location>
</feature>
<dbReference type="InterPro" id="IPR054327">
    <property type="entry name" value="His-kinase-like_sensor"/>
</dbReference>
<dbReference type="SUPFAM" id="SSF103190">
    <property type="entry name" value="Sensory domain-like"/>
    <property type="match status" value="1"/>
</dbReference>
<dbReference type="EMBL" id="QGHF01000007">
    <property type="protein sequence ID" value="PWK95791.1"/>
    <property type="molecule type" value="Genomic_DNA"/>
</dbReference>
<dbReference type="PROSITE" id="PS50887">
    <property type="entry name" value="GGDEF"/>
    <property type="match status" value="1"/>
</dbReference>
<proteinExistence type="predicted"/>
<comment type="cofactor">
    <cofactor evidence="1">
        <name>Mg(2+)</name>
        <dbReference type="ChEBI" id="CHEBI:18420"/>
    </cofactor>
</comment>
<keyword evidence="5" id="KW-0812">Transmembrane</keyword>
<keyword evidence="5" id="KW-1133">Transmembrane helix</keyword>
<dbReference type="PANTHER" id="PTHR45138">
    <property type="entry name" value="REGULATORY COMPONENTS OF SENSORY TRANSDUCTION SYSTEM"/>
    <property type="match status" value="1"/>
</dbReference>
<dbReference type="GO" id="GO:1902201">
    <property type="term" value="P:negative regulation of bacterial-type flagellum-dependent cell motility"/>
    <property type="evidence" value="ECO:0007669"/>
    <property type="project" value="TreeGrafter"/>
</dbReference>
<organism evidence="7 8">
    <name type="scientific">Pantoea allii</name>
    <dbReference type="NCBI Taxonomy" id="574096"/>
    <lineage>
        <taxon>Bacteria</taxon>
        <taxon>Pseudomonadati</taxon>
        <taxon>Pseudomonadota</taxon>
        <taxon>Gammaproteobacteria</taxon>
        <taxon>Enterobacterales</taxon>
        <taxon>Erwiniaceae</taxon>
        <taxon>Pantoea</taxon>
    </lineage>
</organism>
<evidence type="ECO:0000259" key="6">
    <source>
        <dbReference type="PROSITE" id="PS50887"/>
    </source>
</evidence>
<feature type="domain" description="GGDEF" evidence="6">
    <location>
        <begin position="377"/>
        <end position="513"/>
    </location>
</feature>
<comment type="pathway">
    <text evidence="2">Purine metabolism; 3',5'-cyclic di-GMP biosynthesis.</text>
</comment>
<dbReference type="InterPro" id="IPR043128">
    <property type="entry name" value="Rev_trsase/Diguanyl_cyclase"/>
</dbReference>
<name>A0A2V2BEU3_9GAMM</name>
<dbReference type="RefSeq" id="WP_109717755.1">
    <property type="nucleotide sequence ID" value="NZ_QGHF01000007.1"/>
</dbReference>
<dbReference type="SMART" id="SM00267">
    <property type="entry name" value="GGDEF"/>
    <property type="match status" value="1"/>
</dbReference>
<dbReference type="InterPro" id="IPR029787">
    <property type="entry name" value="Nucleotide_cyclase"/>
</dbReference>
<dbReference type="InterPro" id="IPR000160">
    <property type="entry name" value="GGDEF_dom"/>
</dbReference>
<dbReference type="PANTHER" id="PTHR45138:SF9">
    <property type="entry name" value="DIGUANYLATE CYCLASE DGCM-RELATED"/>
    <property type="match status" value="1"/>
</dbReference>
<evidence type="ECO:0000313" key="7">
    <source>
        <dbReference type="EMBL" id="PWK95791.1"/>
    </source>
</evidence>
<feature type="transmembrane region" description="Helical" evidence="5">
    <location>
        <begin position="297"/>
        <end position="315"/>
    </location>
</feature>
<reference evidence="7 8" key="1">
    <citation type="submission" date="2018-05" db="EMBL/GenBank/DDBJ databases">
        <title>Genomic Encyclopedia of Type Strains, Phase IV (KMG-V): Genome sequencing to study the core and pangenomes of soil and plant-associated prokaryotes.</title>
        <authorList>
            <person name="Whitman W."/>
        </authorList>
    </citation>
    <scope>NUCLEOTIDE SEQUENCE [LARGE SCALE GENOMIC DNA]</scope>
    <source>
        <strain evidence="7 8">PNA 200-10</strain>
    </source>
</reference>
<dbReference type="CDD" id="cd12914">
    <property type="entry name" value="PDC1_DGC_like"/>
    <property type="match status" value="1"/>
</dbReference>
<evidence type="ECO:0000256" key="5">
    <source>
        <dbReference type="SAM" id="Phobius"/>
    </source>
</evidence>
<dbReference type="CDD" id="cd12915">
    <property type="entry name" value="PDC2_DGC_like"/>
    <property type="match status" value="1"/>
</dbReference>